<dbReference type="PANTHER" id="PTHR48466">
    <property type="entry name" value="OS10G0509000 PROTEIN-RELATED"/>
    <property type="match status" value="1"/>
</dbReference>
<evidence type="ECO:0000256" key="9">
    <source>
        <dbReference type="SAM" id="MobiDB-lite"/>
    </source>
</evidence>
<feature type="region of interest" description="Disordered" evidence="9">
    <location>
        <begin position="553"/>
        <end position="576"/>
    </location>
</feature>
<evidence type="ECO:0000256" key="7">
    <source>
        <dbReference type="ARBA" id="ARBA00023125"/>
    </source>
</evidence>
<dbReference type="GO" id="GO:0030983">
    <property type="term" value="F:mismatched DNA binding"/>
    <property type="evidence" value="ECO:0007669"/>
    <property type="project" value="InterPro"/>
</dbReference>
<dbReference type="FunFam" id="3.40.50.300:FF:000830">
    <property type="entry name" value="Endonuclease MutS2"/>
    <property type="match status" value="1"/>
</dbReference>
<keyword evidence="7 8" id="KW-0238">DNA-binding</keyword>
<dbReference type="AlphaFoldDB" id="A0A1W1YZT8"/>
<feature type="domain" description="Smr" evidence="10">
    <location>
        <begin position="716"/>
        <end position="791"/>
    </location>
</feature>
<evidence type="ECO:0000313" key="12">
    <source>
        <dbReference type="Proteomes" id="UP000192790"/>
    </source>
</evidence>
<evidence type="ECO:0000256" key="6">
    <source>
        <dbReference type="ARBA" id="ARBA00022884"/>
    </source>
</evidence>
<dbReference type="Gene3D" id="3.40.50.300">
    <property type="entry name" value="P-loop containing nucleotide triphosphate hydrolases"/>
    <property type="match status" value="1"/>
</dbReference>
<dbReference type="InterPro" id="IPR036187">
    <property type="entry name" value="DNA_mismatch_repair_MutS_sf"/>
</dbReference>
<proteinExistence type="inferred from homology"/>
<dbReference type="GO" id="GO:0043023">
    <property type="term" value="F:ribosomal large subunit binding"/>
    <property type="evidence" value="ECO:0007669"/>
    <property type="project" value="UniProtKB-UniRule"/>
</dbReference>
<keyword evidence="6 8" id="KW-0694">RNA-binding</keyword>
<dbReference type="NCBIfam" id="TIGR01069">
    <property type="entry name" value="mutS2"/>
    <property type="match status" value="1"/>
</dbReference>
<organism evidence="11 12">
    <name type="scientific">Papillibacter cinnamivorans DSM 12816</name>
    <dbReference type="NCBI Taxonomy" id="1122930"/>
    <lineage>
        <taxon>Bacteria</taxon>
        <taxon>Bacillati</taxon>
        <taxon>Bacillota</taxon>
        <taxon>Clostridia</taxon>
        <taxon>Eubacteriales</taxon>
        <taxon>Oscillospiraceae</taxon>
        <taxon>Papillibacter</taxon>
    </lineage>
</organism>
<evidence type="ECO:0000256" key="5">
    <source>
        <dbReference type="ARBA" id="ARBA00022840"/>
    </source>
</evidence>
<dbReference type="OrthoDB" id="9808166at2"/>
<comment type="function">
    <text evidence="8">Endonuclease that is involved in the suppression of homologous recombination and thus may have a key role in the control of bacterial genetic diversity.</text>
</comment>
<dbReference type="InterPro" id="IPR000432">
    <property type="entry name" value="DNA_mismatch_repair_MutS_C"/>
</dbReference>
<dbReference type="SUPFAM" id="SSF52540">
    <property type="entry name" value="P-loop containing nucleoside triphosphate hydrolases"/>
    <property type="match status" value="1"/>
</dbReference>
<reference evidence="11 12" key="1">
    <citation type="submission" date="2017-04" db="EMBL/GenBank/DDBJ databases">
        <authorList>
            <person name="Afonso C.L."/>
            <person name="Miller P.J."/>
            <person name="Scott M.A."/>
            <person name="Spackman E."/>
            <person name="Goraichik I."/>
            <person name="Dimitrov K.M."/>
            <person name="Suarez D.L."/>
            <person name="Swayne D.E."/>
        </authorList>
    </citation>
    <scope>NUCLEOTIDE SEQUENCE [LARGE SCALE GENOMIC DNA]</scope>
    <source>
        <strain evidence="11 12">DSM 12816</strain>
    </source>
</reference>
<dbReference type="SMART" id="SM00534">
    <property type="entry name" value="MUTSac"/>
    <property type="match status" value="1"/>
</dbReference>
<evidence type="ECO:0000259" key="10">
    <source>
        <dbReference type="PROSITE" id="PS50828"/>
    </source>
</evidence>
<dbReference type="SUPFAM" id="SSF160443">
    <property type="entry name" value="SMR domain-like"/>
    <property type="match status" value="1"/>
</dbReference>
<dbReference type="GO" id="GO:0006298">
    <property type="term" value="P:mismatch repair"/>
    <property type="evidence" value="ECO:0007669"/>
    <property type="project" value="InterPro"/>
</dbReference>
<evidence type="ECO:0000256" key="8">
    <source>
        <dbReference type="HAMAP-Rule" id="MF_00092"/>
    </source>
</evidence>
<dbReference type="SMART" id="SM00463">
    <property type="entry name" value="SMR"/>
    <property type="match status" value="1"/>
</dbReference>
<dbReference type="Pfam" id="PF00488">
    <property type="entry name" value="MutS_V"/>
    <property type="match status" value="1"/>
</dbReference>
<dbReference type="InterPro" id="IPR036063">
    <property type="entry name" value="Smr_dom_sf"/>
</dbReference>
<sequence>MSELYEKSIQTLELPRVLELLAEQAVSEAAKARARNLRPSDEAGDIRRRQAETGAAKHLIGLRGAPSFQGVRDVGASLQRADMGGMLNTRELLDIAGLLHAARSVRDYAGDGEEAGESIRHLFMSLRPNRFLEDKITGAIVSEDEISDGASGELSSLRRQMRSANARVREVLQKMVTSAHYAKFLQDNIITMRSDRYVVPVKAEYRGEVPGLVHDVSASGATYFIEPMSVVQANNELRDLSAREKKEIERILMELSADAAGFAEEILTDYELLSALDLIFARGQLSYRMNGSEPAIGESGGLALRRARHPLLDPKTVVPIDLRLGSDFDTLIITGPNTGGKTVALKTIGLLSLMAQCGLHIPAGDGSRVPVYRNILADIGDEQSIEQSLSTFSSHMTNIVSILEEAGPGVLILLDELGAGTDPVEGAALAVAILQHAREKGAVLAATTHYAELKVFAMTNAGVQNASCEFDVETLRPTYRLIIGLPGKSNAFAISRRLGLPERIIENASKLLNGETARFEDVLSRLEQQRQEMEKERGETARLLRKAQEDAARAGEYRERLERERDRAAEKARADARRIVEETRRTADEIFRDLDEMKKQKSADWQAENDARTEIRRRLNESDRALSQSPEEPAPPPSSRPLRPGDTVELPAMKSRATVLSIGRDGILQLQAGILKISAREDEVRLIDNPPEQAEVKKYQQRAEQKLRTMGASPEIDLRGMTTEEAADATDRFLDDAAMGRLTTVTIIHGKGTGALRAAVHARLRSNPAVKDFRLGRYGEGENGVTIAELK</sequence>
<keyword evidence="1 8" id="KW-0540">Nuclease</keyword>
<dbReference type="GO" id="GO:0004519">
    <property type="term" value="F:endonuclease activity"/>
    <property type="evidence" value="ECO:0007669"/>
    <property type="project" value="UniProtKB-UniRule"/>
</dbReference>
<protein>
    <recommendedName>
        <fullName evidence="8">Endonuclease MutS2</fullName>
        <ecNumber evidence="8">3.1.-.-</ecNumber>
    </recommendedName>
    <alternativeName>
        <fullName evidence="8">Ribosome-associated protein quality control-upstream factor</fullName>
        <shortName evidence="8">RQC-upstream factor</shortName>
        <shortName evidence="8">RqcU</shortName>
        <ecNumber evidence="8">3.6.4.-</ecNumber>
    </alternativeName>
</protein>
<dbReference type="GO" id="GO:0019843">
    <property type="term" value="F:rRNA binding"/>
    <property type="evidence" value="ECO:0007669"/>
    <property type="project" value="UniProtKB-UniRule"/>
</dbReference>
<dbReference type="InterPro" id="IPR027417">
    <property type="entry name" value="P-loop_NTPase"/>
</dbReference>
<dbReference type="InterPro" id="IPR046893">
    <property type="entry name" value="MSSS"/>
</dbReference>
<comment type="subunit">
    <text evidence="8">Homodimer. Binds to stalled ribosomes, contacting rRNA.</text>
</comment>
<evidence type="ECO:0000256" key="4">
    <source>
        <dbReference type="ARBA" id="ARBA00022801"/>
    </source>
</evidence>
<keyword evidence="12" id="KW-1185">Reference proteome</keyword>
<dbReference type="InterPro" id="IPR045076">
    <property type="entry name" value="MutS"/>
</dbReference>
<dbReference type="CDD" id="cd03280">
    <property type="entry name" value="ABC_MutS2"/>
    <property type="match status" value="1"/>
</dbReference>
<dbReference type="GO" id="GO:0016887">
    <property type="term" value="F:ATP hydrolysis activity"/>
    <property type="evidence" value="ECO:0007669"/>
    <property type="project" value="InterPro"/>
</dbReference>
<dbReference type="PANTHER" id="PTHR48466:SF2">
    <property type="entry name" value="OS10G0509000 PROTEIN"/>
    <property type="match status" value="1"/>
</dbReference>
<dbReference type="EC" id="3.1.-.-" evidence="8"/>
<keyword evidence="8" id="KW-0255">Endonuclease</keyword>
<dbReference type="Gene3D" id="3.30.1370.110">
    <property type="match status" value="1"/>
</dbReference>
<evidence type="ECO:0000256" key="2">
    <source>
        <dbReference type="ARBA" id="ARBA00022730"/>
    </source>
</evidence>
<dbReference type="Pfam" id="PF01713">
    <property type="entry name" value="Smr"/>
    <property type="match status" value="1"/>
</dbReference>
<dbReference type="EC" id="3.6.4.-" evidence="8"/>
<dbReference type="GO" id="GO:0045910">
    <property type="term" value="P:negative regulation of DNA recombination"/>
    <property type="evidence" value="ECO:0007669"/>
    <property type="project" value="InterPro"/>
</dbReference>
<evidence type="ECO:0000256" key="1">
    <source>
        <dbReference type="ARBA" id="ARBA00022722"/>
    </source>
</evidence>
<feature type="binding site" evidence="8">
    <location>
        <begin position="335"/>
        <end position="342"/>
    </location>
    <ligand>
        <name>ATP</name>
        <dbReference type="ChEBI" id="CHEBI:30616"/>
    </ligand>
</feature>
<dbReference type="PROSITE" id="PS50828">
    <property type="entry name" value="SMR"/>
    <property type="match status" value="1"/>
</dbReference>
<keyword evidence="2 8" id="KW-0699">rRNA-binding</keyword>
<keyword evidence="5 8" id="KW-0067">ATP-binding</keyword>
<keyword evidence="3 8" id="KW-0547">Nucleotide-binding</keyword>
<dbReference type="GO" id="GO:0005524">
    <property type="term" value="F:ATP binding"/>
    <property type="evidence" value="ECO:0007669"/>
    <property type="project" value="UniProtKB-UniRule"/>
</dbReference>
<dbReference type="EMBL" id="FWXW01000001">
    <property type="protein sequence ID" value="SMC41654.1"/>
    <property type="molecule type" value="Genomic_DNA"/>
</dbReference>
<feature type="region of interest" description="Disordered" evidence="9">
    <location>
        <begin position="621"/>
        <end position="647"/>
    </location>
</feature>
<dbReference type="InterPro" id="IPR007696">
    <property type="entry name" value="DNA_mismatch_repair_MutS_core"/>
</dbReference>
<accession>A0A1W1YZT8</accession>
<dbReference type="SMART" id="SM00533">
    <property type="entry name" value="MUTSd"/>
    <property type="match status" value="1"/>
</dbReference>
<dbReference type="Proteomes" id="UP000192790">
    <property type="component" value="Unassembled WGS sequence"/>
</dbReference>
<dbReference type="InterPro" id="IPR002625">
    <property type="entry name" value="Smr_dom"/>
</dbReference>
<dbReference type="RefSeq" id="WP_084233420.1">
    <property type="nucleotide sequence ID" value="NZ_FWXW01000001.1"/>
</dbReference>
<evidence type="ECO:0000313" key="11">
    <source>
        <dbReference type="EMBL" id="SMC41654.1"/>
    </source>
</evidence>
<comment type="function">
    <text evidence="8">Acts as a ribosome collision sensor, splitting the ribosome into its 2 subunits. Detects stalled/collided 70S ribosomes which it binds and splits by an ATP-hydrolysis driven conformational change. Acts upstream of the ribosome quality control system (RQC), a ribosome-associated complex that mediates the extraction of incompletely synthesized nascent chains from stalled ribosomes and their subsequent degradation. Probably generates substrates for RQC.</text>
</comment>
<dbReference type="HAMAP" id="MF_00092">
    <property type="entry name" value="MutS2"/>
    <property type="match status" value="1"/>
</dbReference>
<evidence type="ECO:0000256" key="3">
    <source>
        <dbReference type="ARBA" id="ARBA00022741"/>
    </source>
</evidence>
<dbReference type="STRING" id="1122930.SAMN02745168_0815"/>
<comment type="similarity">
    <text evidence="8">Belongs to the DNA mismatch repair MutS family. MutS2 subfamily.</text>
</comment>
<name>A0A1W1YZT8_9FIRM</name>
<dbReference type="SUPFAM" id="SSF48334">
    <property type="entry name" value="DNA repair protein MutS, domain III"/>
    <property type="match status" value="1"/>
</dbReference>
<dbReference type="InterPro" id="IPR005747">
    <property type="entry name" value="MutS2"/>
</dbReference>
<keyword evidence="4 8" id="KW-0378">Hydrolase</keyword>
<dbReference type="GO" id="GO:0140664">
    <property type="term" value="F:ATP-dependent DNA damage sensor activity"/>
    <property type="evidence" value="ECO:0007669"/>
    <property type="project" value="InterPro"/>
</dbReference>
<gene>
    <name evidence="8" type="primary">mutS2</name>
    <name evidence="8" type="synonym">rqcU</name>
    <name evidence="11" type="ORF">SAMN02745168_0815</name>
</gene>
<dbReference type="PIRSF" id="PIRSF005814">
    <property type="entry name" value="MutS_YshD"/>
    <property type="match status" value="1"/>
</dbReference>
<dbReference type="GO" id="GO:0072344">
    <property type="term" value="P:rescue of stalled ribosome"/>
    <property type="evidence" value="ECO:0007669"/>
    <property type="project" value="UniProtKB-UniRule"/>
</dbReference>
<dbReference type="Pfam" id="PF20297">
    <property type="entry name" value="MSSS"/>
    <property type="match status" value="1"/>
</dbReference>